<keyword evidence="1" id="KW-0378">Hydrolase</keyword>
<dbReference type="PROSITE" id="PS51257">
    <property type="entry name" value="PROKAR_LIPOPROTEIN"/>
    <property type="match status" value="1"/>
</dbReference>
<protein>
    <submittedName>
        <fullName evidence="1">Chitinase</fullName>
        <ecNumber evidence="1">3.2.1.14</ecNumber>
    </submittedName>
</protein>
<proteinExistence type="predicted"/>
<accession>A0A3B0YCF3</accession>
<sequence>MKNILLLVALAFGLVSCGGGSSSSDVPIITPDPAPVDPVPVDPVPVDPAPVDPAPVDPFAEIQIIFDFSDSPNAWEVGFSDYPVGKEVLYELDSSFTQLPAPLENQAGINVSGANLSDDLFMFIKKRFSGFEANAQYKLQFEITFATNAPAGCVGTGGAPGESVTVKAGATVVEPLALDNGDGFYVMNIDKGAQRMSGSDAMNIGDFANTKECSDNDFSYELKTLVNIENSFSRFIGSDGALWLLFATDSGFESTTSIFFVSGKLVATRI</sequence>
<keyword evidence="1" id="KW-0326">Glycosidase</keyword>
<gene>
    <name evidence="1" type="ORF">MNBD_GAMMA13-28</name>
</gene>
<dbReference type="EMBL" id="UOFK01000024">
    <property type="protein sequence ID" value="VAW72962.1"/>
    <property type="molecule type" value="Genomic_DNA"/>
</dbReference>
<organism evidence="1">
    <name type="scientific">hydrothermal vent metagenome</name>
    <dbReference type="NCBI Taxonomy" id="652676"/>
    <lineage>
        <taxon>unclassified sequences</taxon>
        <taxon>metagenomes</taxon>
        <taxon>ecological metagenomes</taxon>
    </lineage>
</organism>
<dbReference type="EC" id="3.2.1.14" evidence="1"/>
<reference evidence="1" key="1">
    <citation type="submission" date="2018-06" db="EMBL/GenBank/DDBJ databases">
        <authorList>
            <person name="Zhirakovskaya E."/>
        </authorList>
    </citation>
    <scope>NUCLEOTIDE SEQUENCE</scope>
</reference>
<evidence type="ECO:0000313" key="1">
    <source>
        <dbReference type="EMBL" id="VAW72962.1"/>
    </source>
</evidence>
<name>A0A3B0YCF3_9ZZZZ</name>
<dbReference type="GO" id="GO:0008843">
    <property type="term" value="F:endochitinase activity"/>
    <property type="evidence" value="ECO:0007669"/>
    <property type="project" value="UniProtKB-EC"/>
</dbReference>
<dbReference type="AlphaFoldDB" id="A0A3B0YCF3"/>